<feature type="transmembrane region" description="Helical" evidence="6">
    <location>
        <begin position="231"/>
        <end position="252"/>
    </location>
</feature>
<keyword evidence="5 6" id="KW-0472">Membrane</keyword>
<evidence type="ECO:0000313" key="7">
    <source>
        <dbReference type="EMBL" id="MBP3954161.1"/>
    </source>
</evidence>
<keyword evidence="4 6" id="KW-1133">Transmembrane helix</keyword>
<dbReference type="PANTHER" id="PTHR11101:SF80">
    <property type="entry name" value="PHOSPHATE TRANSPORTER"/>
    <property type="match status" value="1"/>
</dbReference>
<dbReference type="Pfam" id="PF01384">
    <property type="entry name" value="PHO4"/>
    <property type="match status" value="1"/>
</dbReference>
<keyword evidence="8" id="KW-1185">Reference proteome</keyword>
<organism evidence="7 8">
    <name type="scientific">Gemmata palustris</name>
    <dbReference type="NCBI Taxonomy" id="2822762"/>
    <lineage>
        <taxon>Bacteria</taxon>
        <taxon>Pseudomonadati</taxon>
        <taxon>Planctomycetota</taxon>
        <taxon>Planctomycetia</taxon>
        <taxon>Gemmatales</taxon>
        <taxon>Gemmataceae</taxon>
        <taxon>Gemmata</taxon>
    </lineage>
</organism>
<feature type="transmembrane region" description="Helical" evidence="6">
    <location>
        <begin position="182"/>
        <end position="199"/>
    </location>
</feature>
<feature type="transmembrane region" description="Helical" evidence="6">
    <location>
        <begin position="319"/>
        <end position="340"/>
    </location>
</feature>
<sequence length="345" mass="35971">MGSAFTILVLVVVLALVFDYINGFHDTANAVATVVSTNVLPGRTAVLLAAVCNFVGAFIGVGVAKTIGGDIADPKTITQLVIAAALLGAIVWNLLTWYFGIPSSSSHALIGGLVGSVWCHRVLHDEAPVDALWGLLTSKGVVLTLKALVISPLCGLLGGFLLMVLLLWLVRRSRPASVSRNFRVLQLVSAGFMAFAHGSNDAQKSMGIITLALVAYAASQGQSADLVVPGWVIVACATAMALGTASGGWRIMKTMGHRIIKLRPINGFAAETAASLVILGATWLKAPVSTTHVISSSIMGVGASKRVSAVRWGVAQNMLVAWVLTIPISAAVSALTYLVLHWTLG</sequence>
<keyword evidence="2" id="KW-0813">Transport</keyword>
<evidence type="ECO:0000256" key="1">
    <source>
        <dbReference type="ARBA" id="ARBA00004141"/>
    </source>
</evidence>
<protein>
    <submittedName>
        <fullName evidence="7">Inorganic phosphate transporter</fullName>
    </submittedName>
</protein>
<evidence type="ECO:0000256" key="4">
    <source>
        <dbReference type="ARBA" id="ARBA00022989"/>
    </source>
</evidence>
<name>A0ABS5BKC8_9BACT</name>
<evidence type="ECO:0000256" key="5">
    <source>
        <dbReference type="ARBA" id="ARBA00023136"/>
    </source>
</evidence>
<comment type="subcellular location">
    <subcellularLocation>
        <location evidence="1">Membrane</location>
        <topology evidence="1">Multi-pass membrane protein</topology>
    </subcellularLocation>
</comment>
<evidence type="ECO:0000256" key="6">
    <source>
        <dbReference type="SAM" id="Phobius"/>
    </source>
</evidence>
<reference evidence="7 8" key="1">
    <citation type="submission" date="2021-04" db="EMBL/GenBank/DDBJ databases">
        <authorList>
            <person name="Ivanova A."/>
        </authorList>
    </citation>
    <scope>NUCLEOTIDE SEQUENCE [LARGE SCALE GENOMIC DNA]</scope>
    <source>
        <strain evidence="7 8">G18</strain>
    </source>
</reference>
<evidence type="ECO:0000313" key="8">
    <source>
        <dbReference type="Proteomes" id="UP000676565"/>
    </source>
</evidence>
<keyword evidence="3 6" id="KW-0812">Transmembrane</keyword>
<proteinExistence type="predicted"/>
<comment type="caution">
    <text evidence="7">The sequence shown here is derived from an EMBL/GenBank/DDBJ whole genome shotgun (WGS) entry which is preliminary data.</text>
</comment>
<dbReference type="EMBL" id="JAGKQQ010000001">
    <property type="protein sequence ID" value="MBP3954161.1"/>
    <property type="molecule type" value="Genomic_DNA"/>
</dbReference>
<feature type="transmembrane region" description="Helical" evidence="6">
    <location>
        <begin position="46"/>
        <end position="68"/>
    </location>
</feature>
<feature type="transmembrane region" description="Helical" evidence="6">
    <location>
        <begin position="264"/>
        <end position="284"/>
    </location>
</feature>
<dbReference type="PANTHER" id="PTHR11101">
    <property type="entry name" value="PHOSPHATE TRANSPORTER"/>
    <property type="match status" value="1"/>
</dbReference>
<evidence type="ECO:0000256" key="3">
    <source>
        <dbReference type="ARBA" id="ARBA00022692"/>
    </source>
</evidence>
<feature type="transmembrane region" description="Helical" evidence="6">
    <location>
        <begin position="147"/>
        <end position="170"/>
    </location>
</feature>
<feature type="transmembrane region" description="Helical" evidence="6">
    <location>
        <begin position="80"/>
        <end position="99"/>
    </location>
</feature>
<dbReference type="Proteomes" id="UP000676565">
    <property type="component" value="Unassembled WGS sequence"/>
</dbReference>
<dbReference type="RefSeq" id="WP_210652305.1">
    <property type="nucleotide sequence ID" value="NZ_JAGKQQ010000001.1"/>
</dbReference>
<gene>
    <name evidence="7" type="ORF">J8F10_02465</name>
</gene>
<evidence type="ECO:0000256" key="2">
    <source>
        <dbReference type="ARBA" id="ARBA00022448"/>
    </source>
</evidence>
<accession>A0ABS5BKC8</accession>
<dbReference type="InterPro" id="IPR001204">
    <property type="entry name" value="Phos_transporter"/>
</dbReference>